<keyword evidence="1" id="KW-0472">Membrane</keyword>
<accession>A0AA96FF26</accession>
<sequence>MHELHLSDIPAWLMVMSWASLAIGAACAMVALIHVARHPPAMRVMTVVWPVTMLFGSVAWLWFYVRHGRANLPDTYRRPRWASTATSASHCGAGCAMGDVGAELALAAFPWLAVVVGYGALYQQHIIAAWTWDLVLAFLIGIALQYAAIAPMRRQSRRASLRDAVKADTFSILSWQVGMYTVMGVVQLWLLPAWLGGPVSVLTPVFWAVMQVAMIAGFATAFPVNAMLIRRGVKEAM</sequence>
<evidence type="ECO:0000259" key="2">
    <source>
        <dbReference type="Pfam" id="PF14342"/>
    </source>
</evidence>
<keyword evidence="1" id="KW-1133">Transmembrane helix</keyword>
<feature type="transmembrane region" description="Helical" evidence="1">
    <location>
        <begin position="12"/>
        <end position="35"/>
    </location>
</feature>
<protein>
    <submittedName>
        <fullName evidence="3">DUF4396 domain-containing protein</fullName>
    </submittedName>
</protein>
<organism evidence="3">
    <name type="scientific">Demequina capsici</name>
    <dbReference type="NCBI Taxonomy" id="3075620"/>
    <lineage>
        <taxon>Bacteria</taxon>
        <taxon>Bacillati</taxon>
        <taxon>Actinomycetota</taxon>
        <taxon>Actinomycetes</taxon>
        <taxon>Micrococcales</taxon>
        <taxon>Demequinaceae</taxon>
        <taxon>Demequina</taxon>
    </lineage>
</organism>
<feature type="transmembrane region" description="Helical" evidence="1">
    <location>
        <begin position="127"/>
        <end position="149"/>
    </location>
</feature>
<gene>
    <name evidence="3" type="ORF">RN607_07080</name>
</gene>
<feature type="transmembrane region" description="Helical" evidence="1">
    <location>
        <begin position="170"/>
        <end position="190"/>
    </location>
</feature>
<dbReference type="AlphaFoldDB" id="A0AA96FF26"/>
<dbReference type="InterPro" id="IPR025509">
    <property type="entry name" value="DUF4396"/>
</dbReference>
<feature type="transmembrane region" description="Helical" evidence="1">
    <location>
        <begin position="47"/>
        <end position="65"/>
    </location>
</feature>
<dbReference type="Pfam" id="PF14342">
    <property type="entry name" value="DUF4396"/>
    <property type="match status" value="1"/>
</dbReference>
<dbReference type="KEGG" id="dcp:RN607_07080"/>
<dbReference type="EMBL" id="CP134880">
    <property type="protein sequence ID" value="WNM28763.1"/>
    <property type="molecule type" value="Genomic_DNA"/>
</dbReference>
<name>A0AA96FF26_9MICO</name>
<feature type="domain" description="DUF4396" evidence="2">
    <location>
        <begin position="81"/>
        <end position="234"/>
    </location>
</feature>
<reference evidence="3" key="1">
    <citation type="submission" date="2023-09" db="EMBL/GenBank/DDBJ databases">
        <title>Demequina sp. a novel bacteria isolated from Capsicum annuum.</title>
        <authorList>
            <person name="Humaira Z."/>
            <person name="Lee J."/>
            <person name="Cho D."/>
        </authorList>
    </citation>
    <scope>NUCLEOTIDE SEQUENCE</scope>
    <source>
        <strain evidence="3">PMTSA13</strain>
    </source>
</reference>
<dbReference type="RefSeq" id="WP_313545328.1">
    <property type="nucleotide sequence ID" value="NZ_CP134880.1"/>
</dbReference>
<keyword evidence="1" id="KW-0812">Transmembrane</keyword>
<dbReference type="Proteomes" id="UP001303408">
    <property type="component" value="Chromosome"/>
</dbReference>
<evidence type="ECO:0000313" key="3">
    <source>
        <dbReference type="EMBL" id="WNM28763.1"/>
    </source>
</evidence>
<feature type="transmembrane region" description="Helical" evidence="1">
    <location>
        <begin position="104"/>
        <end position="121"/>
    </location>
</feature>
<evidence type="ECO:0000256" key="1">
    <source>
        <dbReference type="SAM" id="Phobius"/>
    </source>
</evidence>
<feature type="transmembrane region" description="Helical" evidence="1">
    <location>
        <begin position="205"/>
        <end position="229"/>
    </location>
</feature>
<proteinExistence type="predicted"/>